<name>A0A1W6QXP2_ENTFL</name>
<evidence type="ECO:0000313" key="2">
    <source>
        <dbReference type="EMBL" id="ARO46207.1"/>
    </source>
</evidence>
<proteinExistence type="predicted"/>
<dbReference type="RefSeq" id="WP_014862331.1">
    <property type="nucleotide sequence ID" value="NZ_AP018540.1"/>
</dbReference>
<geneLocation type="plasmid" evidence="2">
    <name>pGTC3</name>
</geneLocation>
<evidence type="ECO:0000256" key="1">
    <source>
        <dbReference type="SAM" id="MobiDB-lite"/>
    </source>
</evidence>
<organism evidence="2">
    <name type="scientific">Enterococcus faecalis</name>
    <name type="common">Streptococcus faecalis</name>
    <dbReference type="NCBI Taxonomy" id="1351"/>
    <lineage>
        <taxon>Bacteria</taxon>
        <taxon>Bacillati</taxon>
        <taxon>Bacillota</taxon>
        <taxon>Bacilli</taxon>
        <taxon>Lactobacillales</taxon>
        <taxon>Enterococcaceae</taxon>
        <taxon>Enterococcus</taxon>
    </lineage>
</organism>
<feature type="region of interest" description="Disordered" evidence="1">
    <location>
        <begin position="114"/>
        <end position="134"/>
    </location>
</feature>
<sequence length="134" mass="15726">MTEKNNEKKTPKNIYMTDKTKERLDQLADKLHYSLGDTIEFLLDISERTTMNQSDELLATQNQTKKMVSVIEERTELFMVLFNAMTDFMQLEIKEGEEHAAFIEAKELVKKRQESRKTEAINKKKYSQVTGRND</sequence>
<keyword evidence="2" id="KW-0614">Plasmid</keyword>
<accession>A0A1W6QXP2</accession>
<reference evidence="2" key="1">
    <citation type="submission" date="2016-12" db="EMBL/GenBank/DDBJ databases">
        <title>Characterization of a Plasmid Isolated from Enterococcus faecalis found in the Fecal Material of a Blue Whale.</title>
        <authorList>
            <person name="McLaughlin R."/>
        </authorList>
    </citation>
    <scope>NUCLEOTIDE SEQUENCE</scope>
    <source>
        <strain evidence="2">3</strain>
        <plasmid evidence="2">pGTC3</plasmid>
    </source>
</reference>
<dbReference type="AlphaFoldDB" id="A0A1W6QXP2"/>
<dbReference type="EMBL" id="KY303941">
    <property type="protein sequence ID" value="ARO46207.1"/>
    <property type="molecule type" value="Genomic_DNA"/>
</dbReference>
<protein>
    <submittedName>
        <fullName evidence="2">Uncharacterized protein</fullName>
    </submittedName>
</protein>